<protein>
    <submittedName>
        <fullName evidence="1 3">Uncharacterized protein</fullName>
    </submittedName>
</protein>
<name>A0A183U870_TOXCA</name>
<reference evidence="3" key="1">
    <citation type="submission" date="2016-06" db="UniProtKB">
        <authorList>
            <consortium name="WormBaseParasite"/>
        </authorList>
    </citation>
    <scope>IDENTIFICATION</scope>
</reference>
<dbReference type="EMBL" id="UYWY01008637">
    <property type="protein sequence ID" value="VDM31677.1"/>
    <property type="molecule type" value="Genomic_DNA"/>
</dbReference>
<accession>A0A183U870</accession>
<evidence type="ECO:0000313" key="2">
    <source>
        <dbReference type="Proteomes" id="UP000050794"/>
    </source>
</evidence>
<sequence length="72" mass="8502">MVGRYGGMGRGHVGRWMGIPSVLRWWMGTPSVLWWWMGTSSVLRWWMVASVRRCNPLWSLERTAANWILMSY</sequence>
<proteinExistence type="predicted"/>
<dbReference type="Proteomes" id="UP000050794">
    <property type="component" value="Unassembled WGS sequence"/>
</dbReference>
<keyword evidence="2" id="KW-1185">Reference proteome</keyword>
<gene>
    <name evidence="1" type="ORF">TCNE_LOCUS4690</name>
</gene>
<organism evidence="2 3">
    <name type="scientific">Toxocara canis</name>
    <name type="common">Canine roundworm</name>
    <dbReference type="NCBI Taxonomy" id="6265"/>
    <lineage>
        <taxon>Eukaryota</taxon>
        <taxon>Metazoa</taxon>
        <taxon>Ecdysozoa</taxon>
        <taxon>Nematoda</taxon>
        <taxon>Chromadorea</taxon>
        <taxon>Rhabditida</taxon>
        <taxon>Spirurina</taxon>
        <taxon>Ascaridomorpha</taxon>
        <taxon>Ascaridoidea</taxon>
        <taxon>Toxocaridae</taxon>
        <taxon>Toxocara</taxon>
    </lineage>
</organism>
<reference evidence="1 2" key="2">
    <citation type="submission" date="2018-11" db="EMBL/GenBank/DDBJ databases">
        <authorList>
            <consortium name="Pathogen Informatics"/>
        </authorList>
    </citation>
    <scope>NUCLEOTIDE SEQUENCE [LARGE SCALE GENOMIC DNA]</scope>
</reference>
<evidence type="ECO:0000313" key="1">
    <source>
        <dbReference type="EMBL" id="VDM31677.1"/>
    </source>
</evidence>
<evidence type="ECO:0000313" key="3">
    <source>
        <dbReference type="WBParaSite" id="TCNE_0000469001-mRNA-1"/>
    </source>
</evidence>
<dbReference type="WBParaSite" id="TCNE_0000469001-mRNA-1">
    <property type="protein sequence ID" value="TCNE_0000469001-mRNA-1"/>
    <property type="gene ID" value="TCNE_0000469001"/>
</dbReference>
<dbReference type="AlphaFoldDB" id="A0A183U870"/>